<evidence type="ECO:0000313" key="5">
    <source>
        <dbReference type="Proteomes" id="UP001607151"/>
    </source>
</evidence>
<protein>
    <submittedName>
        <fullName evidence="4">Response regulator</fullName>
    </submittedName>
</protein>
<reference evidence="4 5" key="1">
    <citation type="submission" date="2024-10" db="EMBL/GenBank/DDBJ databases">
        <authorList>
            <person name="Yibar A."/>
            <person name="Saticioglu I.B."/>
            <person name="Duman M."/>
            <person name="Ajmi N."/>
            <person name="Gurler F."/>
            <person name="Ay H."/>
            <person name="Onuk E."/>
            <person name="Guler S."/>
            <person name="Romalde J.L."/>
        </authorList>
    </citation>
    <scope>NUCLEOTIDE SEQUENCE [LARGE SCALE GENOMIC DNA]</scope>
    <source>
        <strain evidence="4 5">14-MA-B</strain>
    </source>
</reference>
<proteinExistence type="predicted"/>
<evidence type="ECO:0000256" key="2">
    <source>
        <dbReference type="PROSITE-ProRule" id="PRU00169"/>
    </source>
</evidence>
<keyword evidence="1 2" id="KW-0597">Phosphoprotein</keyword>
<accession>A0ABW7IUJ9</accession>
<dbReference type="SUPFAM" id="SSF52172">
    <property type="entry name" value="CheY-like"/>
    <property type="match status" value="1"/>
</dbReference>
<dbReference type="PANTHER" id="PTHR44591:SF3">
    <property type="entry name" value="RESPONSE REGULATORY DOMAIN-CONTAINING PROTEIN"/>
    <property type="match status" value="1"/>
</dbReference>
<dbReference type="PROSITE" id="PS50110">
    <property type="entry name" value="RESPONSE_REGULATORY"/>
    <property type="match status" value="1"/>
</dbReference>
<organism evidence="4 5">
    <name type="scientific">Vibrio rumoiensis</name>
    <dbReference type="NCBI Taxonomy" id="76258"/>
    <lineage>
        <taxon>Bacteria</taxon>
        <taxon>Pseudomonadati</taxon>
        <taxon>Pseudomonadota</taxon>
        <taxon>Gammaproteobacteria</taxon>
        <taxon>Vibrionales</taxon>
        <taxon>Vibrionaceae</taxon>
        <taxon>Vibrio</taxon>
    </lineage>
</organism>
<feature type="domain" description="Response regulatory" evidence="3">
    <location>
        <begin position="5"/>
        <end position="129"/>
    </location>
</feature>
<dbReference type="InterPro" id="IPR001789">
    <property type="entry name" value="Sig_transdc_resp-reg_receiver"/>
</dbReference>
<dbReference type="SMART" id="SM00448">
    <property type="entry name" value="REC"/>
    <property type="match status" value="1"/>
</dbReference>
<dbReference type="EMBL" id="JBIHSN010000002">
    <property type="protein sequence ID" value="MFH0265332.1"/>
    <property type="molecule type" value="Genomic_DNA"/>
</dbReference>
<dbReference type="Pfam" id="PF00072">
    <property type="entry name" value="Response_reg"/>
    <property type="match status" value="1"/>
</dbReference>
<evidence type="ECO:0000313" key="4">
    <source>
        <dbReference type="EMBL" id="MFH0265332.1"/>
    </source>
</evidence>
<name>A0ABW7IUJ9_9VIBR</name>
<keyword evidence="5" id="KW-1185">Reference proteome</keyword>
<evidence type="ECO:0000259" key="3">
    <source>
        <dbReference type="PROSITE" id="PS50110"/>
    </source>
</evidence>
<dbReference type="Proteomes" id="UP001607151">
    <property type="component" value="Unassembled WGS sequence"/>
</dbReference>
<sequence length="161" mass="18730">MEKFHIICVDDQPEILFQLAHDLSELASWVKIKICPDAQSAQEYLERLDQEGGYICVILSDQNMPIQSGVDWLQNLVTDRRFRHTKKVMLSQNPSQQALIDAINLAQVDRFFIKPWDSDELLHEVRVLLTEYIFDKGIDYEPLQQHLDADTVLKFLRSVTS</sequence>
<dbReference type="RefSeq" id="WP_394607604.1">
    <property type="nucleotide sequence ID" value="NZ_JBIHSJ010000001.1"/>
</dbReference>
<gene>
    <name evidence="4" type="ORF">ACGRQ9_07465</name>
</gene>
<dbReference type="InterPro" id="IPR011006">
    <property type="entry name" value="CheY-like_superfamily"/>
</dbReference>
<dbReference type="PANTHER" id="PTHR44591">
    <property type="entry name" value="STRESS RESPONSE REGULATOR PROTEIN 1"/>
    <property type="match status" value="1"/>
</dbReference>
<comment type="caution">
    <text evidence="4">The sequence shown here is derived from an EMBL/GenBank/DDBJ whole genome shotgun (WGS) entry which is preliminary data.</text>
</comment>
<dbReference type="Gene3D" id="3.40.50.2300">
    <property type="match status" value="1"/>
</dbReference>
<dbReference type="InterPro" id="IPR050595">
    <property type="entry name" value="Bact_response_regulator"/>
</dbReference>
<feature type="modified residue" description="4-aspartylphosphate" evidence="2">
    <location>
        <position position="61"/>
    </location>
</feature>
<evidence type="ECO:0000256" key="1">
    <source>
        <dbReference type="ARBA" id="ARBA00022553"/>
    </source>
</evidence>